<comment type="caution">
    <text evidence="1">The sequence shown here is derived from an EMBL/GenBank/DDBJ whole genome shotgun (WGS) entry which is preliminary data.</text>
</comment>
<dbReference type="Proteomes" id="UP000028252">
    <property type="component" value="Unassembled WGS sequence"/>
</dbReference>
<protein>
    <submittedName>
        <fullName evidence="1">Uncharacterized protein</fullName>
    </submittedName>
</protein>
<gene>
    <name evidence="1" type="ORF">ADIMK_2407</name>
</gene>
<organism evidence="1 2">
    <name type="scientific">Marinobacterium lacunae</name>
    <dbReference type="NCBI Taxonomy" id="1232683"/>
    <lineage>
        <taxon>Bacteria</taxon>
        <taxon>Pseudomonadati</taxon>
        <taxon>Pseudomonadota</taxon>
        <taxon>Gammaproteobacteria</taxon>
        <taxon>Oceanospirillales</taxon>
        <taxon>Oceanospirillaceae</taxon>
        <taxon>Marinobacterium</taxon>
    </lineage>
</organism>
<accession>A0A081FXW5</accession>
<dbReference type="PATRIC" id="fig|1232683.4.peg.2360"/>
<proteinExistence type="predicted"/>
<sequence length="70" mass="7685">MVSLTCRYPSGYFKKANIVLQIDLPLPEAASTFCESGSPGAVSNQIGFRGRNTEMPVFLEQKYADPSQIN</sequence>
<name>A0A081FXW5_9GAMM</name>
<reference evidence="1 2" key="1">
    <citation type="submission" date="2014-04" db="EMBL/GenBank/DDBJ databases">
        <title>Marinobacterium kochiensis sp. nov., isolated from sediment sample collected from Kochi backwaters in Kerala, India.</title>
        <authorList>
            <person name="Singh A."/>
            <person name="Pinnaka A.K."/>
        </authorList>
    </citation>
    <scope>NUCLEOTIDE SEQUENCE [LARGE SCALE GENOMIC DNA]</scope>
    <source>
        <strain evidence="1 2">AK27</strain>
    </source>
</reference>
<evidence type="ECO:0000313" key="1">
    <source>
        <dbReference type="EMBL" id="KEA63370.1"/>
    </source>
</evidence>
<dbReference type="AlphaFoldDB" id="A0A081FXW5"/>
<dbReference type="EMBL" id="JMQN01000038">
    <property type="protein sequence ID" value="KEA63370.1"/>
    <property type="molecule type" value="Genomic_DNA"/>
</dbReference>
<evidence type="ECO:0000313" key="2">
    <source>
        <dbReference type="Proteomes" id="UP000028252"/>
    </source>
</evidence>
<keyword evidence="2" id="KW-1185">Reference proteome</keyword>